<dbReference type="PROSITE" id="PS51012">
    <property type="entry name" value="ABC_TM2"/>
    <property type="match status" value="1"/>
</dbReference>
<feature type="transmembrane region" description="Helical" evidence="8">
    <location>
        <begin position="286"/>
        <end position="306"/>
    </location>
</feature>
<dbReference type="AlphaFoldDB" id="A0A6M1T7E3"/>
<keyword evidence="4" id="KW-1003">Cell membrane</keyword>
<dbReference type="InterPro" id="IPR047817">
    <property type="entry name" value="ABC2_TM_bact-type"/>
</dbReference>
<feature type="transmembrane region" description="Helical" evidence="8">
    <location>
        <begin position="223"/>
        <end position="245"/>
    </location>
</feature>
<comment type="caution">
    <text evidence="10">The sequence shown here is derived from an EMBL/GenBank/DDBJ whole genome shotgun (WGS) entry which is preliminary data.</text>
</comment>
<keyword evidence="3" id="KW-0813">Transport</keyword>
<evidence type="ECO:0000256" key="3">
    <source>
        <dbReference type="ARBA" id="ARBA00022448"/>
    </source>
</evidence>
<comment type="subcellular location">
    <subcellularLocation>
        <location evidence="1">Cell membrane</location>
        <topology evidence="1">Multi-pass membrane protein</topology>
    </subcellularLocation>
</comment>
<feature type="transmembrane region" description="Helical" evidence="8">
    <location>
        <begin position="174"/>
        <end position="196"/>
    </location>
</feature>
<organism evidence="10 11">
    <name type="scientific">Fodinibius halophilus</name>
    <dbReference type="NCBI Taxonomy" id="1736908"/>
    <lineage>
        <taxon>Bacteria</taxon>
        <taxon>Pseudomonadati</taxon>
        <taxon>Balneolota</taxon>
        <taxon>Balneolia</taxon>
        <taxon>Balneolales</taxon>
        <taxon>Balneolaceae</taxon>
        <taxon>Fodinibius</taxon>
    </lineage>
</organism>
<feature type="domain" description="ABC transmembrane type-2" evidence="9">
    <location>
        <begin position="116"/>
        <end position="367"/>
    </location>
</feature>
<dbReference type="GO" id="GO:0140359">
    <property type="term" value="F:ABC-type transporter activity"/>
    <property type="evidence" value="ECO:0007669"/>
    <property type="project" value="InterPro"/>
</dbReference>
<dbReference type="PANTHER" id="PTHR30294">
    <property type="entry name" value="MEMBRANE COMPONENT OF ABC TRANSPORTER YHHJ-RELATED"/>
    <property type="match status" value="1"/>
</dbReference>
<accession>A0A6M1T7E3</accession>
<dbReference type="PANTHER" id="PTHR30294:SF29">
    <property type="entry name" value="MULTIDRUG ABC TRANSPORTER PERMEASE YBHS-RELATED"/>
    <property type="match status" value="1"/>
</dbReference>
<evidence type="ECO:0000256" key="7">
    <source>
        <dbReference type="ARBA" id="ARBA00023136"/>
    </source>
</evidence>
<dbReference type="InterPro" id="IPR051449">
    <property type="entry name" value="ABC-2_transporter_component"/>
</dbReference>
<evidence type="ECO:0000259" key="9">
    <source>
        <dbReference type="PROSITE" id="PS51012"/>
    </source>
</evidence>
<comment type="similarity">
    <text evidence="2">Belongs to the ABC-2 integral membrane protein family.</text>
</comment>
<feature type="transmembrane region" description="Helical" evidence="8">
    <location>
        <begin position="251"/>
        <end position="274"/>
    </location>
</feature>
<gene>
    <name evidence="10" type="ORF">G3569_13070</name>
</gene>
<reference evidence="10 11" key="1">
    <citation type="submission" date="2020-02" db="EMBL/GenBank/DDBJ databases">
        <title>Aliifodinibius halophilus 2W32, complete genome.</title>
        <authorList>
            <person name="Li Y."/>
            <person name="Wu S."/>
        </authorList>
    </citation>
    <scope>NUCLEOTIDE SEQUENCE [LARGE SCALE GENOMIC DNA]</scope>
    <source>
        <strain evidence="10 11">2W32</strain>
    </source>
</reference>
<dbReference type="InterPro" id="IPR013525">
    <property type="entry name" value="ABC2_TM"/>
</dbReference>
<evidence type="ECO:0000313" key="11">
    <source>
        <dbReference type="Proteomes" id="UP000479132"/>
    </source>
</evidence>
<keyword evidence="5 8" id="KW-0812">Transmembrane</keyword>
<evidence type="ECO:0000256" key="8">
    <source>
        <dbReference type="SAM" id="Phobius"/>
    </source>
</evidence>
<keyword evidence="11" id="KW-1185">Reference proteome</keyword>
<evidence type="ECO:0000256" key="1">
    <source>
        <dbReference type="ARBA" id="ARBA00004651"/>
    </source>
</evidence>
<name>A0A6M1T7E3_9BACT</name>
<dbReference type="Proteomes" id="UP000479132">
    <property type="component" value="Unassembled WGS sequence"/>
</dbReference>
<protein>
    <submittedName>
        <fullName evidence="10">ABC transporter permease</fullName>
    </submittedName>
</protein>
<evidence type="ECO:0000256" key="2">
    <source>
        <dbReference type="ARBA" id="ARBA00007783"/>
    </source>
</evidence>
<keyword evidence="6 8" id="KW-1133">Transmembrane helix</keyword>
<dbReference type="Gene3D" id="3.40.1710.10">
    <property type="entry name" value="abc type-2 transporter like domain"/>
    <property type="match status" value="1"/>
</dbReference>
<evidence type="ECO:0000256" key="4">
    <source>
        <dbReference type="ARBA" id="ARBA00022475"/>
    </source>
</evidence>
<feature type="transmembrane region" description="Helical" evidence="8">
    <location>
        <begin position="21"/>
        <end position="40"/>
    </location>
</feature>
<evidence type="ECO:0000313" key="10">
    <source>
        <dbReference type="EMBL" id="NGP89285.1"/>
    </source>
</evidence>
<keyword evidence="7 8" id="KW-0472">Membrane</keyword>
<evidence type="ECO:0000256" key="6">
    <source>
        <dbReference type="ARBA" id="ARBA00022989"/>
    </source>
</evidence>
<dbReference type="EMBL" id="JAALLS010000018">
    <property type="protein sequence ID" value="NGP89285.1"/>
    <property type="molecule type" value="Genomic_DNA"/>
</dbReference>
<sequence length="369" mass="41347">MDAFTGFVVKEFKQIYRDKRTLLVLFGMPVIQMLLFGFAIRNEVENANVMVLDASQDQVTHELINKIDASNYFTVKGEIQDYDKVEGLFQQGEIDEVLVFEADFARKLQRGERPSVNVITDASNPNLAQLIQQYSSAIIVDFQQELADEGQPQKSGIITNTNMLFNPQLESVNLFVPGLIAVILMLISTLMTSISITREKEMGNMEILLVSPLRPLQIIIGKVLPYLVLAFVNVLTILALAHWVFEVPFRGSYSLFLAESLLFIFTALALGVFISARADDQQTAMMVSLAGLLLPTVLLSGFIFPISSMPVFLQVISNIIPARWFLVIVRSIMLKDVGLLMIWKETAILGGMTLLFIVLSIKSFKERLE</sequence>
<feature type="transmembrane region" description="Helical" evidence="8">
    <location>
        <begin position="346"/>
        <end position="364"/>
    </location>
</feature>
<dbReference type="Pfam" id="PF12698">
    <property type="entry name" value="ABC2_membrane_3"/>
    <property type="match status" value="1"/>
</dbReference>
<proteinExistence type="inferred from homology"/>
<evidence type="ECO:0000256" key="5">
    <source>
        <dbReference type="ARBA" id="ARBA00022692"/>
    </source>
</evidence>
<dbReference type="GO" id="GO:0005886">
    <property type="term" value="C:plasma membrane"/>
    <property type="evidence" value="ECO:0007669"/>
    <property type="project" value="UniProtKB-SubCell"/>
</dbReference>